<keyword evidence="3" id="KW-1185">Reference proteome</keyword>
<dbReference type="KEGG" id="act:ACLA_022190"/>
<sequence>MTRRRGTTDKDFGDEDRERLQCQSLEMPANADGCRWSKKGREIEDEQSEIGPRRVFGYAKDRTADTRYL</sequence>
<gene>
    <name evidence="2" type="ORF">ACLA_022190</name>
</gene>
<evidence type="ECO:0000313" key="3">
    <source>
        <dbReference type="Proteomes" id="UP000006701"/>
    </source>
</evidence>
<organism evidence="2 3">
    <name type="scientific">Aspergillus clavatus (strain ATCC 1007 / CBS 513.65 / DSM 816 / NCTC 3887 / NRRL 1 / QM 1276 / 107)</name>
    <dbReference type="NCBI Taxonomy" id="344612"/>
    <lineage>
        <taxon>Eukaryota</taxon>
        <taxon>Fungi</taxon>
        <taxon>Dikarya</taxon>
        <taxon>Ascomycota</taxon>
        <taxon>Pezizomycotina</taxon>
        <taxon>Eurotiomycetes</taxon>
        <taxon>Eurotiomycetidae</taxon>
        <taxon>Eurotiales</taxon>
        <taxon>Aspergillaceae</taxon>
        <taxon>Aspergillus</taxon>
        <taxon>Aspergillus subgen. Fumigati</taxon>
    </lineage>
</organism>
<accession>A1CPD4</accession>
<evidence type="ECO:0000313" key="2">
    <source>
        <dbReference type="EMBL" id="EAW07505.1"/>
    </source>
</evidence>
<dbReference type="Proteomes" id="UP000006701">
    <property type="component" value="Unassembled WGS sequence"/>
</dbReference>
<feature type="region of interest" description="Disordered" evidence="1">
    <location>
        <begin position="1"/>
        <end position="20"/>
    </location>
</feature>
<protein>
    <submittedName>
        <fullName evidence="2">Uncharacterized protein</fullName>
    </submittedName>
</protein>
<dbReference type="EMBL" id="DS027059">
    <property type="protein sequence ID" value="EAW07505.1"/>
    <property type="molecule type" value="Genomic_DNA"/>
</dbReference>
<dbReference type="VEuPathDB" id="FungiDB:ACLA_022190"/>
<reference evidence="2 3" key="1">
    <citation type="journal article" date="2008" name="PLoS Genet.">
        <title>Genomic islands in the pathogenic filamentous fungus Aspergillus fumigatus.</title>
        <authorList>
            <person name="Fedorova N.D."/>
            <person name="Khaldi N."/>
            <person name="Joardar V.S."/>
            <person name="Maiti R."/>
            <person name="Amedeo P."/>
            <person name="Anderson M.J."/>
            <person name="Crabtree J."/>
            <person name="Silva J.C."/>
            <person name="Badger J.H."/>
            <person name="Albarraq A."/>
            <person name="Angiuoli S."/>
            <person name="Bussey H."/>
            <person name="Bowyer P."/>
            <person name="Cotty P.J."/>
            <person name="Dyer P.S."/>
            <person name="Egan A."/>
            <person name="Galens K."/>
            <person name="Fraser-Liggett C.M."/>
            <person name="Haas B.J."/>
            <person name="Inman J.M."/>
            <person name="Kent R."/>
            <person name="Lemieux S."/>
            <person name="Malavazi I."/>
            <person name="Orvis J."/>
            <person name="Roemer T."/>
            <person name="Ronning C.M."/>
            <person name="Sundaram J.P."/>
            <person name="Sutton G."/>
            <person name="Turner G."/>
            <person name="Venter J.C."/>
            <person name="White O.R."/>
            <person name="Whitty B.R."/>
            <person name="Youngman P."/>
            <person name="Wolfe K.H."/>
            <person name="Goldman G.H."/>
            <person name="Wortman J.R."/>
            <person name="Jiang B."/>
            <person name="Denning D.W."/>
            <person name="Nierman W.C."/>
        </authorList>
    </citation>
    <scope>NUCLEOTIDE SEQUENCE [LARGE SCALE GENOMIC DNA]</scope>
    <source>
        <strain evidence="3">ATCC 1007 / CBS 513.65 / DSM 816 / NCTC 3887 / NRRL 1</strain>
    </source>
</reference>
<dbReference type="RefSeq" id="XP_001268931.1">
    <property type="nucleotide sequence ID" value="XM_001268930.1"/>
</dbReference>
<evidence type="ECO:0000256" key="1">
    <source>
        <dbReference type="SAM" id="MobiDB-lite"/>
    </source>
</evidence>
<dbReference type="HOGENOM" id="CLU_2775480_0_0_1"/>
<dbReference type="AlphaFoldDB" id="A1CPD4"/>
<name>A1CPD4_ASPCL</name>
<proteinExistence type="predicted"/>
<dbReference type="GeneID" id="4700724"/>